<organism evidence="1 2">
    <name type="scientific">Thermoanaerobacter pentosaceus</name>
    <dbReference type="NCBI Taxonomy" id="694059"/>
    <lineage>
        <taxon>Bacteria</taxon>
        <taxon>Bacillati</taxon>
        <taxon>Bacillota</taxon>
        <taxon>Clostridia</taxon>
        <taxon>Thermoanaerobacterales</taxon>
        <taxon>Thermoanaerobacteraceae</taxon>
        <taxon>Thermoanaerobacter</taxon>
    </lineage>
</organism>
<gene>
    <name evidence="1" type="ORF">J2S24_002149</name>
</gene>
<keyword evidence="2" id="KW-1185">Reference proteome</keyword>
<evidence type="ECO:0000313" key="1">
    <source>
        <dbReference type="EMBL" id="MDP9751636.1"/>
    </source>
</evidence>
<comment type="caution">
    <text evidence="1">The sequence shown here is derived from an EMBL/GenBank/DDBJ whole genome shotgun (WGS) entry which is preliminary data.</text>
</comment>
<sequence>MNNSFKNDILIDVAAEAARQQRRVLTKRRRFDNIEGLRWRQRGTLKNEQ</sequence>
<dbReference type="EMBL" id="JAURUP010000027">
    <property type="protein sequence ID" value="MDP9751636.1"/>
    <property type="molecule type" value="Genomic_DNA"/>
</dbReference>
<name>A0ABT9M678_9THEO</name>
<dbReference type="RefSeq" id="WP_307681455.1">
    <property type="nucleotide sequence ID" value="NZ_JAURUP010000027.1"/>
</dbReference>
<evidence type="ECO:0000313" key="2">
    <source>
        <dbReference type="Proteomes" id="UP001223886"/>
    </source>
</evidence>
<accession>A0ABT9M678</accession>
<dbReference type="Proteomes" id="UP001223886">
    <property type="component" value="Unassembled WGS sequence"/>
</dbReference>
<reference evidence="1 2" key="1">
    <citation type="submission" date="2023-07" db="EMBL/GenBank/DDBJ databases">
        <title>Genomic Encyclopedia of Type Strains, Phase IV (KMG-IV): sequencing the most valuable type-strain genomes for metagenomic binning, comparative biology and taxonomic classification.</title>
        <authorList>
            <person name="Goeker M."/>
        </authorList>
    </citation>
    <scope>NUCLEOTIDE SEQUENCE [LARGE SCALE GENOMIC DNA]</scope>
    <source>
        <strain evidence="1 2">DSM 25963</strain>
    </source>
</reference>
<proteinExistence type="predicted"/>
<protein>
    <submittedName>
        <fullName evidence="1">Uncharacterized protein</fullName>
    </submittedName>
</protein>